<evidence type="ECO:0000256" key="6">
    <source>
        <dbReference type="SAM" id="Phobius"/>
    </source>
</evidence>
<evidence type="ECO:0000256" key="2">
    <source>
        <dbReference type="ARBA" id="ARBA00007362"/>
    </source>
</evidence>
<keyword evidence="3 6" id="KW-0812">Transmembrane</keyword>
<dbReference type="KEGG" id="upl:DSM104440_00877"/>
<evidence type="ECO:0000256" key="3">
    <source>
        <dbReference type="ARBA" id="ARBA00022692"/>
    </source>
</evidence>
<feature type="transmembrane region" description="Helical" evidence="6">
    <location>
        <begin position="221"/>
        <end position="242"/>
    </location>
</feature>
<reference evidence="8 9" key="1">
    <citation type="submission" date="2020-04" db="EMBL/GenBank/DDBJ databases">
        <title>Usitatibacter rugosus gen. nov., sp. nov. and Usitatibacter palustris sp. nov., novel members of Usitatibacteraceae fam. nov. within the order Nitrosomonadales isolated from soil.</title>
        <authorList>
            <person name="Huber K.J."/>
            <person name="Neumann-Schaal M."/>
            <person name="Geppert A."/>
            <person name="Luckner M."/>
            <person name="Wanner G."/>
            <person name="Overmann J."/>
        </authorList>
    </citation>
    <scope>NUCLEOTIDE SEQUENCE [LARGE SCALE GENOMIC DNA]</scope>
    <source>
        <strain evidence="8 9">Swamp67</strain>
    </source>
</reference>
<keyword evidence="5 6" id="KW-0472">Membrane</keyword>
<feature type="transmembrane region" description="Helical" evidence="6">
    <location>
        <begin position="83"/>
        <end position="101"/>
    </location>
</feature>
<dbReference type="SUPFAM" id="SSF103481">
    <property type="entry name" value="Multidrug resistance efflux transporter EmrE"/>
    <property type="match status" value="2"/>
</dbReference>
<dbReference type="PANTHER" id="PTHR32322">
    <property type="entry name" value="INNER MEMBRANE TRANSPORTER"/>
    <property type="match status" value="1"/>
</dbReference>
<dbReference type="AlphaFoldDB" id="A0A6M4H6P4"/>
<dbReference type="FunCoup" id="A0A6M4H6P4">
    <property type="interactions" value="115"/>
</dbReference>
<dbReference type="InParanoid" id="A0A6M4H6P4"/>
<sequence>MVLIWGYSWIVMKIGLRHAHPFDFAAWRVGLGAAFLFLIIKLTGRSLTLSGYRMAVVLGFLQVALFVALSHFALLLAGPGKTSVLVFTMPFWMIVFAHFIIGERMRGAQWIAVALAFAGLTLIVAPWELTSLEGSLLAVAAGAVWALSAVLSKRWPVAGADPLTFTAWQLLFGFFVLATLATVHPHEPVRWTKEFLLALGFSTVFATAIGWWLWTRILATTPAGITGLNALGIPVVAVLASWAQLGERPPPMELAGMACIGIALALLAFLSFRSGTPASAVPGAPPRS</sequence>
<comment type="similarity">
    <text evidence="2">Belongs to the EamA transporter family.</text>
</comment>
<dbReference type="Proteomes" id="UP000503096">
    <property type="component" value="Chromosome"/>
</dbReference>
<name>A0A6M4H6P4_9PROT</name>
<feature type="domain" description="EamA" evidence="7">
    <location>
        <begin position="134"/>
        <end position="268"/>
    </location>
</feature>
<evidence type="ECO:0000256" key="4">
    <source>
        <dbReference type="ARBA" id="ARBA00022989"/>
    </source>
</evidence>
<dbReference type="PANTHER" id="PTHR32322:SF2">
    <property type="entry name" value="EAMA DOMAIN-CONTAINING PROTEIN"/>
    <property type="match status" value="1"/>
</dbReference>
<evidence type="ECO:0000313" key="9">
    <source>
        <dbReference type="Proteomes" id="UP000503096"/>
    </source>
</evidence>
<protein>
    <submittedName>
        <fullName evidence="8">Putative cystine transporter YijE</fullName>
    </submittedName>
</protein>
<dbReference type="InterPro" id="IPR050638">
    <property type="entry name" value="AA-Vitamin_Transporters"/>
</dbReference>
<feature type="transmembrane region" description="Helical" evidence="6">
    <location>
        <begin position="108"/>
        <end position="127"/>
    </location>
</feature>
<feature type="transmembrane region" description="Helical" evidence="6">
    <location>
        <begin position="254"/>
        <end position="272"/>
    </location>
</feature>
<evidence type="ECO:0000313" key="8">
    <source>
        <dbReference type="EMBL" id="QJR14084.1"/>
    </source>
</evidence>
<feature type="domain" description="EamA" evidence="7">
    <location>
        <begin position="2"/>
        <end position="124"/>
    </location>
</feature>
<proteinExistence type="inferred from homology"/>
<dbReference type="InterPro" id="IPR037185">
    <property type="entry name" value="EmrE-like"/>
</dbReference>
<keyword evidence="9" id="KW-1185">Reference proteome</keyword>
<accession>A0A6M4H6P4</accession>
<feature type="transmembrane region" description="Helical" evidence="6">
    <location>
        <begin position="133"/>
        <end position="151"/>
    </location>
</feature>
<dbReference type="GO" id="GO:0016020">
    <property type="term" value="C:membrane"/>
    <property type="evidence" value="ECO:0007669"/>
    <property type="project" value="UniProtKB-SubCell"/>
</dbReference>
<evidence type="ECO:0000256" key="5">
    <source>
        <dbReference type="ARBA" id="ARBA00023136"/>
    </source>
</evidence>
<dbReference type="EMBL" id="CP053073">
    <property type="protein sequence ID" value="QJR14084.1"/>
    <property type="molecule type" value="Genomic_DNA"/>
</dbReference>
<feature type="transmembrane region" description="Helical" evidence="6">
    <location>
        <begin position="25"/>
        <end position="43"/>
    </location>
</feature>
<keyword evidence="4 6" id="KW-1133">Transmembrane helix</keyword>
<feature type="transmembrane region" description="Helical" evidence="6">
    <location>
        <begin position="163"/>
        <end position="183"/>
    </location>
</feature>
<gene>
    <name evidence="8" type="primary">yijE</name>
    <name evidence="8" type="ORF">DSM104440_00877</name>
</gene>
<evidence type="ECO:0000256" key="1">
    <source>
        <dbReference type="ARBA" id="ARBA00004141"/>
    </source>
</evidence>
<organism evidence="8 9">
    <name type="scientific">Usitatibacter palustris</name>
    <dbReference type="NCBI Taxonomy" id="2732487"/>
    <lineage>
        <taxon>Bacteria</taxon>
        <taxon>Pseudomonadati</taxon>
        <taxon>Pseudomonadota</taxon>
        <taxon>Betaproteobacteria</taxon>
        <taxon>Nitrosomonadales</taxon>
        <taxon>Usitatibacteraceae</taxon>
        <taxon>Usitatibacter</taxon>
    </lineage>
</organism>
<feature type="transmembrane region" description="Helical" evidence="6">
    <location>
        <begin position="55"/>
        <end position="77"/>
    </location>
</feature>
<evidence type="ECO:0000259" key="7">
    <source>
        <dbReference type="Pfam" id="PF00892"/>
    </source>
</evidence>
<dbReference type="Pfam" id="PF00892">
    <property type="entry name" value="EamA"/>
    <property type="match status" value="2"/>
</dbReference>
<dbReference type="InterPro" id="IPR000620">
    <property type="entry name" value="EamA_dom"/>
</dbReference>
<feature type="transmembrane region" description="Helical" evidence="6">
    <location>
        <begin position="195"/>
        <end position="214"/>
    </location>
</feature>
<comment type="subcellular location">
    <subcellularLocation>
        <location evidence="1">Membrane</location>
        <topology evidence="1">Multi-pass membrane protein</topology>
    </subcellularLocation>
</comment>